<evidence type="ECO:0000313" key="2">
    <source>
        <dbReference type="EMBL" id="MED6196683.1"/>
    </source>
</evidence>
<evidence type="ECO:0000313" key="3">
    <source>
        <dbReference type="Proteomes" id="UP001341840"/>
    </source>
</evidence>
<sequence>MGKYNENRILNSQARPGARIAHSEPTIRDPRLGVLSPGLGVLFHVELSNQLTPRRQQHTPRRPFLSLMKSSSFQTPKRPTINAQRLLFSPTRQQATPRRLAATPSMGAAP</sequence>
<comment type="caution">
    <text evidence="2">The sequence shown here is derived from an EMBL/GenBank/DDBJ whole genome shotgun (WGS) entry which is preliminary data.</text>
</comment>
<proteinExistence type="predicted"/>
<organism evidence="2 3">
    <name type="scientific">Stylosanthes scabra</name>
    <dbReference type="NCBI Taxonomy" id="79078"/>
    <lineage>
        <taxon>Eukaryota</taxon>
        <taxon>Viridiplantae</taxon>
        <taxon>Streptophyta</taxon>
        <taxon>Embryophyta</taxon>
        <taxon>Tracheophyta</taxon>
        <taxon>Spermatophyta</taxon>
        <taxon>Magnoliopsida</taxon>
        <taxon>eudicotyledons</taxon>
        <taxon>Gunneridae</taxon>
        <taxon>Pentapetalae</taxon>
        <taxon>rosids</taxon>
        <taxon>fabids</taxon>
        <taxon>Fabales</taxon>
        <taxon>Fabaceae</taxon>
        <taxon>Papilionoideae</taxon>
        <taxon>50 kb inversion clade</taxon>
        <taxon>dalbergioids sensu lato</taxon>
        <taxon>Dalbergieae</taxon>
        <taxon>Pterocarpus clade</taxon>
        <taxon>Stylosanthes</taxon>
    </lineage>
</organism>
<keyword evidence="3" id="KW-1185">Reference proteome</keyword>
<evidence type="ECO:0000256" key="1">
    <source>
        <dbReference type="SAM" id="MobiDB-lite"/>
    </source>
</evidence>
<reference evidence="2 3" key="1">
    <citation type="journal article" date="2023" name="Plants (Basel)">
        <title>Bridging the Gap: Combining Genomics and Transcriptomics Approaches to Understand Stylosanthes scabra, an Orphan Legume from the Brazilian Caatinga.</title>
        <authorList>
            <person name="Ferreira-Neto J.R.C."/>
            <person name="da Silva M.D."/>
            <person name="Binneck E."/>
            <person name="de Melo N.F."/>
            <person name="da Silva R.H."/>
            <person name="de Melo A.L.T.M."/>
            <person name="Pandolfi V."/>
            <person name="Bustamante F.O."/>
            <person name="Brasileiro-Vidal A.C."/>
            <person name="Benko-Iseppon A.M."/>
        </authorList>
    </citation>
    <scope>NUCLEOTIDE SEQUENCE [LARGE SCALE GENOMIC DNA]</scope>
    <source>
        <tissue evidence="2">Leaves</tissue>
    </source>
</reference>
<accession>A0ABU6XIQ9</accession>
<gene>
    <name evidence="2" type="ORF">PIB30_049614</name>
</gene>
<dbReference type="EMBL" id="JASCZI010211783">
    <property type="protein sequence ID" value="MED6196683.1"/>
    <property type="molecule type" value="Genomic_DNA"/>
</dbReference>
<feature type="region of interest" description="Disordered" evidence="1">
    <location>
        <begin position="91"/>
        <end position="110"/>
    </location>
</feature>
<feature type="region of interest" description="Disordered" evidence="1">
    <location>
        <begin position="1"/>
        <end position="24"/>
    </location>
</feature>
<name>A0ABU6XIQ9_9FABA</name>
<protein>
    <submittedName>
        <fullName evidence="2">Uncharacterized protein</fullName>
    </submittedName>
</protein>
<dbReference type="Proteomes" id="UP001341840">
    <property type="component" value="Unassembled WGS sequence"/>
</dbReference>